<feature type="domain" description="FimV N-terminal" evidence="4">
    <location>
        <begin position="23"/>
        <end position="130"/>
    </location>
</feature>
<gene>
    <name evidence="5" type="ORF">F5I99_10965</name>
</gene>
<feature type="coiled-coil region" evidence="1">
    <location>
        <begin position="356"/>
        <end position="404"/>
    </location>
</feature>
<organism evidence="5 6">
    <name type="scientific">Nitrincola iocasae</name>
    <dbReference type="NCBI Taxonomy" id="2614693"/>
    <lineage>
        <taxon>Bacteria</taxon>
        <taxon>Pseudomonadati</taxon>
        <taxon>Pseudomonadota</taxon>
        <taxon>Gammaproteobacteria</taxon>
        <taxon>Oceanospirillales</taxon>
        <taxon>Oceanospirillaceae</taxon>
        <taxon>Nitrincola</taxon>
    </lineage>
</organism>
<proteinExistence type="predicted"/>
<dbReference type="InterPro" id="IPR020012">
    <property type="entry name" value="LysM_FimV"/>
</dbReference>
<dbReference type="AlphaFoldDB" id="A0A5J6LEZ5"/>
<feature type="region of interest" description="Disordered" evidence="2">
    <location>
        <begin position="532"/>
        <end position="701"/>
    </location>
</feature>
<keyword evidence="3" id="KW-0812">Transmembrane</keyword>
<keyword evidence="6" id="KW-1185">Reference proteome</keyword>
<reference evidence="5 6" key="1">
    <citation type="submission" date="2019-09" db="EMBL/GenBank/DDBJ databases">
        <title>Nitrincola iocasae sp. nov., a bacterium isolated from the sediment collected at a cold seep field in South China Sea.</title>
        <authorList>
            <person name="Zhang H."/>
            <person name="Wang H."/>
            <person name="Li C."/>
        </authorList>
    </citation>
    <scope>NUCLEOTIDE SEQUENCE [LARGE SCALE GENOMIC DNA]</scope>
    <source>
        <strain evidence="5 6">KXZD1103</strain>
    </source>
</reference>
<feature type="compositionally biased region" description="Acidic residues" evidence="2">
    <location>
        <begin position="575"/>
        <end position="597"/>
    </location>
</feature>
<dbReference type="EMBL" id="CP044222">
    <property type="protein sequence ID" value="QEW06988.1"/>
    <property type="molecule type" value="Genomic_DNA"/>
</dbReference>
<keyword evidence="1" id="KW-0175">Coiled coil</keyword>
<evidence type="ECO:0000313" key="6">
    <source>
        <dbReference type="Proteomes" id="UP000325606"/>
    </source>
</evidence>
<accession>A0A5J6LEZ5</accession>
<keyword evidence="3" id="KW-1133">Transmembrane helix</keyword>
<dbReference type="Proteomes" id="UP000325606">
    <property type="component" value="Chromosome"/>
</dbReference>
<feature type="transmembrane region" description="Helical" evidence="3">
    <location>
        <begin position="427"/>
        <end position="446"/>
    </location>
</feature>
<sequence>MLRKLALSLAIAGVLGVPNANALGLGEINISSALNEPLNAEIRLMQVRDLSPLQIQPRMADADEFSIAGLSKSRFLNDVRFQVQVAPDGAGVIRMTSTEPVREPFLNFLVEVNWPNGRLVREYTVLLDPPLFDPAPVQGQMQPAVSSAPAAVAPSTPVRSSAAPRTLPTTANQIHVGANDTLWVLANRYRPDSSITPQQMMVALQRHNPQTFPTANINVMRAGTVMDIPSVELIRALSPAEATAEVARQTEAWRQGRNQPATPQPTPAPEPETDEVTAEDVVEAPVESEAESEAEATDAEASTETAEALADAELRIVTPEADDVDTEEESPVAGDMASREEAVLSSEVADGLLQRSEDLDSRLMVTQETVDKIERENRDLNERLDAIQEQLVLMQRMLELKEQQIAALQTVEPEPPSEGLADKLTSLPVVGGLAAALVAALVALFLSRRRRDKTPKPMFTAPEGAATGDAGAVALAAGTAATAVVAEEKQADRPESEAEKVEEDASPVIDDATDDFSDLDLDLDLDLELNEDDDTRVVDEEYDLSAENDFDDLLGETELGDEPATEEPEAKPEAETESLVEQGDEDELLDDLLNYEEPDVRTDSVEPSDDDNNDDLGSLDDLLMSDEVATDEEQDEPEAPVRDDSDELDFILNEPEAADAVEASDQPESTADDDLDSLLGSMEIEEVETDAASSEVKKPGEVVEDELTANIAHDLETGLDAELEDMLSSTDEDIALEESQSTDEAIDMLDGLNLLDGADENETKLDLARAYLEMDDAEGAREILGEILGEGNDKQKEEAQKLLDSLS</sequence>
<evidence type="ECO:0000256" key="1">
    <source>
        <dbReference type="SAM" id="Coils"/>
    </source>
</evidence>
<dbReference type="InterPro" id="IPR020011">
    <property type="entry name" value="FimV_C"/>
</dbReference>
<name>A0A5J6LEZ5_9GAMM</name>
<protein>
    <recommendedName>
        <fullName evidence="4">FimV N-terminal domain-containing protein</fullName>
    </recommendedName>
</protein>
<feature type="compositionally biased region" description="Acidic residues" evidence="2">
    <location>
        <begin position="628"/>
        <end position="649"/>
    </location>
</feature>
<dbReference type="InterPro" id="IPR057840">
    <property type="entry name" value="FimV_N"/>
</dbReference>
<feature type="compositionally biased region" description="Low complexity" evidence="2">
    <location>
        <begin position="299"/>
        <end position="311"/>
    </location>
</feature>
<feature type="compositionally biased region" description="Acidic residues" evidence="2">
    <location>
        <begin position="271"/>
        <end position="298"/>
    </location>
</feature>
<evidence type="ECO:0000259" key="4">
    <source>
        <dbReference type="Pfam" id="PF25800"/>
    </source>
</evidence>
<feature type="region of interest" description="Disordered" evidence="2">
    <location>
        <begin position="485"/>
        <end position="516"/>
    </location>
</feature>
<keyword evidence="3" id="KW-0472">Membrane</keyword>
<feature type="region of interest" description="Disordered" evidence="2">
    <location>
        <begin position="245"/>
        <end position="311"/>
    </location>
</feature>
<evidence type="ECO:0000256" key="3">
    <source>
        <dbReference type="SAM" id="Phobius"/>
    </source>
</evidence>
<dbReference type="NCBIfam" id="TIGR03505">
    <property type="entry name" value="FimV_core"/>
    <property type="match status" value="1"/>
</dbReference>
<evidence type="ECO:0000313" key="5">
    <source>
        <dbReference type="EMBL" id="QEW06988.1"/>
    </source>
</evidence>
<feature type="compositionally biased region" description="Acidic residues" evidence="2">
    <location>
        <begin position="606"/>
        <end position="618"/>
    </location>
</feature>
<dbReference type="KEGG" id="nik:F5I99_10965"/>
<dbReference type="Gene3D" id="1.20.58.2200">
    <property type="match status" value="1"/>
</dbReference>
<dbReference type="RefSeq" id="WP_151055961.1">
    <property type="nucleotide sequence ID" value="NZ_CP044222.1"/>
</dbReference>
<dbReference type="NCBIfam" id="TIGR03504">
    <property type="entry name" value="FimV_Cterm"/>
    <property type="match status" value="1"/>
</dbReference>
<evidence type="ECO:0000256" key="2">
    <source>
        <dbReference type="SAM" id="MobiDB-lite"/>
    </source>
</evidence>
<feature type="compositionally biased region" description="Basic and acidic residues" evidence="2">
    <location>
        <begin position="486"/>
        <end position="499"/>
    </location>
</feature>
<feature type="compositionally biased region" description="Acidic residues" evidence="2">
    <location>
        <begin position="500"/>
        <end position="516"/>
    </location>
</feature>
<dbReference type="Pfam" id="PF25800">
    <property type="entry name" value="FimV_N"/>
    <property type="match status" value="1"/>
</dbReference>
<feature type="compositionally biased region" description="Acidic residues" evidence="2">
    <location>
        <begin position="532"/>
        <end position="567"/>
    </location>
</feature>
<dbReference type="InterPro" id="IPR038440">
    <property type="entry name" value="FimV_C_sf"/>
</dbReference>